<keyword evidence="5" id="KW-0175">Coiled coil</keyword>
<name>A0A1G2FAX6_9BACT</name>
<sequence length="263" mass="29157">MKKIFKKPVILALLTIIGLIFINGQGLLKQPKDIFFRITAPLQKSTYQISLKFKDIIDLLKNIKRLNSQNIEYQEENRKLKGELAGLKETARENKFLRQQIDLPEQIKGQLILADVIGQSPANLGEYILIDKGEKDGLKAGETVIAAGNLLVGRISQVSNSTAKVLLITYPGSRVNALIQESGISGIIRGGSYNSLIMDWIAQDEKIESNQTVITSGLANLFPKGIFIGQIEKVISSQPQVFKEAIIRPAADFGKIDRVFVIR</sequence>
<dbReference type="PANTHER" id="PTHR34138">
    <property type="entry name" value="CELL SHAPE-DETERMINING PROTEIN MREC"/>
    <property type="match status" value="1"/>
</dbReference>
<dbReference type="Gene3D" id="2.40.10.350">
    <property type="entry name" value="Rod shape-determining protein MreC, domain 2"/>
    <property type="match status" value="1"/>
</dbReference>
<dbReference type="InterPro" id="IPR007221">
    <property type="entry name" value="MreC"/>
</dbReference>
<feature type="coiled-coil region" evidence="5">
    <location>
        <begin position="56"/>
        <end position="90"/>
    </location>
</feature>
<dbReference type="PIRSF" id="PIRSF038471">
    <property type="entry name" value="MreC"/>
    <property type="match status" value="1"/>
</dbReference>
<dbReference type="EMBL" id="MHMY01000023">
    <property type="protein sequence ID" value="OGZ34932.1"/>
    <property type="molecule type" value="Genomic_DNA"/>
</dbReference>
<dbReference type="AlphaFoldDB" id="A0A1G2FAX6"/>
<dbReference type="Proteomes" id="UP000176974">
    <property type="component" value="Unassembled WGS sequence"/>
</dbReference>
<dbReference type="InterPro" id="IPR055342">
    <property type="entry name" value="MreC_beta-barrel_core"/>
</dbReference>
<dbReference type="InterPro" id="IPR042177">
    <property type="entry name" value="Cell/Rod_1"/>
</dbReference>
<keyword evidence="3" id="KW-0133">Cell shape</keyword>
<proteinExistence type="inferred from homology"/>
<dbReference type="InterPro" id="IPR042175">
    <property type="entry name" value="Cell/Rod_MreC_2"/>
</dbReference>
<dbReference type="NCBIfam" id="TIGR00219">
    <property type="entry name" value="mreC"/>
    <property type="match status" value="1"/>
</dbReference>
<evidence type="ECO:0000259" key="6">
    <source>
        <dbReference type="Pfam" id="PF04085"/>
    </source>
</evidence>
<feature type="domain" description="Rod shape-determining protein MreC beta-barrel core" evidence="6">
    <location>
        <begin position="116"/>
        <end position="262"/>
    </location>
</feature>
<evidence type="ECO:0000256" key="1">
    <source>
        <dbReference type="ARBA" id="ARBA00009369"/>
    </source>
</evidence>
<dbReference type="Gene3D" id="2.40.10.340">
    <property type="entry name" value="Rod shape-determining protein MreC, domain 1"/>
    <property type="match status" value="1"/>
</dbReference>
<evidence type="ECO:0000313" key="7">
    <source>
        <dbReference type="EMBL" id="OGZ34932.1"/>
    </source>
</evidence>
<evidence type="ECO:0000256" key="3">
    <source>
        <dbReference type="ARBA" id="ARBA00022960"/>
    </source>
</evidence>
<dbReference type="PANTHER" id="PTHR34138:SF1">
    <property type="entry name" value="CELL SHAPE-DETERMINING PROTEIN MREC"/>
    <property type="match status" value="1"/>
</dbReference>
<comment type="caution">
    <text evidence="7">The sequence shown here is derived from an EMBL/GenBank/DDBJ whole genome shotgun (WGS) entry which is preliminary data.</text>
</comment>
<dbReference type="GO" id="GO:0005886">
    <property type="term" value="C:plasma membrane"/>
    <property type="evidence" value="ECO:0007669"/>
    <property type="project" value="TreeGrafter"/>
</dbReference>
<evidence type="ECO:0000256" key="2">
    <source>
        <dbReference type="ARBA" id="ARBA00013855"/>
    </source>
</evidence>
<organism evidence="7 8">
    <name type="scientific">Candidatus Portnoybacteria bacterium RIFCSPHIGHO2_01_FULL_40_12b</name>
    <dbReference type="NCBI Taxonomy" id="1801994"/>
    <lineage>
        <taxon>Bacteria</taxon>
        <taxon>Candidatus Portnoyibacteriota</taxon>
    </lineage>
</organism>
<protein>
    <recommendedName>
        <fullName evidence="2">Cell shape-determining protein MreC</fullName>
    </recommendedName>
    <alternativeName>
        <fullName evidence="4">Cell shape protein MreC</fullName>
    </alternativeName>
</protein>
<accession>A0A1G2FAX6</accession>
<evidence type="ECO:0000313" key="8">
    <source>
        <dbReference type="Proteomes" id="UP000176974"/>
    </source>
</evidence>
<comment type="similarity">
    <text evidence="1">Belongs to the MreC family.</text>
</comment>
<dbReference type="GO" id="GO:0008360">
    <property type="term" value="P:regulation of cell shape"/>
    <property type="evidence" value="ECO:0007669"/>
    <property type="project" value="UniProtKB-KW"/>
</dbReference>
<gene>
    <name evidence="7" type="ORF">A2815_00955</name>
</gene>
<dbReference type="Pfam" id="PF04085">
    <property type="entry name" value="MreC"/>
    <property type="match status" value="1"/>
</dbReference>
<reference evidence="7 8" key="1">
    <citation type="journal article" date="2016" name="Nat. Commun.">
        <title>Thousands of microbial genomes shed light on interconnected biogeochemical processes in an aquifer system.</title>
        <authorList>
            <person name="Anantharaman K."/>
            <person name="Brown C.T."/>
            <person name="Hug L.A."/>
            <person name="Sharon I."/>
            <person name="Castelle C.J."/>
            <person name="Probst A.J."/>
            <person name="Thomas B.C."/>
            <person name="Singh A."/>
            <person name="Wilkins M.J."/>
            <person name="Karaoz U."/>
            <person name="Brodie E.L."/>
            <person name="Williams K.H."/>
            <person name="Hubbard S.S."/>
            <person name="Banfield J.F."/>
        </authorList>
    </citation>
    <scope>NUCLEOTIDE SEQUENCE [LARGE SCALE GENOMIC DNA]</scope>
</reference>
<evidence type="ECO:0000256" key="5">
    <source>
        <dbReference type="SAM" id="Coils"/>
    </source>
</evidence>
<evidence type="ECO:0000256" key="4">
    <source>
        <dbReference type="ARBA" id="ARBA00032089"/>
    </source>
</evidence>